<keyword evidence="3" id="KW-1185">Reference proteome</keyword>
<protein>
    <submittedName>
        <fullName evidence="2">Uncharacterized protein</fullName>
    </submittedName>
</protein>
<evidence type="ECO:0000313" key="3">
    <source>
        <dbReference type="Proteomes" id="UP001500194"/>
    </source>
</evidence>
<dbReference type="EMBL" id="BAAADU010000001">
    <property type="protein sequence ID" value="GAA0643222.1"/>
    <property type="molecule type" value="Genomic_DNA"/>
</dbReference>
<sequence>MENKVYGTPNGHETVGLLPPVQQAGPPITLAYEASEAHDYRTNGHSSFALSKVSPHNSAGIKRDLSGTR</sequence>
<feature type="region of interest" description="Disordered" evidence="1">
    <location>
        <begin position="1"/>
        <end position="22"/>
    </location>
</feature>
<name>A0AAV3SWG8_9EURY</name>
<organism evidence="2 3">
    <name type="scientific">Salarchaeum japonicum</name>
    <dbReference type="NCBI Taxonomy" id="555573"/>
    <lineage>
        <taxon>Archaea</taxon>
        <taxon>Methanobacteriati</taxon>
        <taxon>Methanobacteriota</taxon>
        <taxon>Stenosarchaea group</taxon>
        <taxon>Halobacteria</taxon>
        <taxon>Halobacteriales</taxon>
        <taxon>Halobacteriaceae</taxon>
    </lineage>
</organism>
<dbReference type="Proteomes" id="UP001500194">
    <property type="component" value="Unassembled WGS sequence"/>
</dbReference>
<feature type="compositionally biased region" description="Polar residues" evidence="1">
    <location>
        <begin position="46"/>
        <end position="57"/>
    </location>
</feature>
<gene>
    <name evidence="2" type="ORF">GCM10009019_01360</name>
</gene>
<evidence type="ECO:0000313" key="2">
    <source>
        <dbReference type="EMBL" id="GAA0643222.1"/>
    </source>
</evidence>
<feature type="region of interest" description="Disordered" evidence="1">
    <location>
        <begin position="46"/>
        <end position="69"/>
    </location>
</feature>
<comment type="caution">
    <text evidence="2">The sequence shown here is derived from an EMBL/GenBank/DDBJ whole genome shotgun (WGS) entry which is preliminary data.</text>
</comment>
<evidence type="ECO:0000256" key="1">
    <source>
        <dbReference type="SAM" id="MobiDB-lite"/>
    </source>
</evidence>
<dbReference type="AlphaFoldDB" id="A0AAV3SWG8"/>
<accession>A0AAV3SWG8</accession>
<reference evidence="2 3" key="1">
    <citation type="journal article" date="2019" name="Int. J. Syst. Evol. Microbiol.">
        <title>The Global Catalogue of Microorganisms (GCM) 10K type strain sequencing project: providing services to taxonomists for standard genome sequencing and annotation.</title>
        <authorList>
            <consortium name="The Broad Institute Genomics Platform"/>
            <consortium name="The Broad Institute Genome Sequencing Center for Infectious Disease"/>
            <person name="Wu L."/>
            <person name="Ma J."/>
        </authorList>
    </citation>
    <scope>NUCLEOTIDE SEQUENCE [LARGE SCALE GENOMIC DNA]</scope>
    <source>
        <strain evidence="2 3">JCM 16327</strain>
    </source>
</reference>
<proteinExistence type="predicted"/>